<dbReference type="RefSeq" id="WP_348264095.1">
    <property type="nucleotide sequence ID" value="NZ_CP121196.1"/>
</dbReference>
<proteinExistence type="predicted"/>
<evidence type="ECO:0000313" key="2">
    <source>
        <dbReference type="EMBL" id="XBH18877.1"/>
    </source>
</evidence>
<accession>A0AAU7DL58</accession>
<protein>
    <recommendedName>
        <fullName evidence="3">DUF3147 family protein</fullName>
    </recommendedName>
</protein>
<dbReference type="AlphaFoldDB" id="A0AAU7DL58"/>
<keyword evidence="1" id="KW-0812">Transmembrane</keyword>
<name>A0AAU7DL58_9BACT</name>
<gene>
    <name evidence="2" type="ORF">P8935_06060</name>
</gene>
<evidence type="ECO:0000256" key="1">
    <source>
        <dbReference type="SAM" id="Phobius"/>
    </source>
</evidence>
<feature type="transmembrane region" description="Helical" evidence="1">
    <location>
        <begin position="66"/>
        <end position="85"/>
    </location>
</feature>
<reference evidence="2" key="1">
    <citation type="submission" date="2023-03" db="EMBL/GenBank/DDBJ databases">
        <title>Edaphobacter sp.</title>
        <authorList>
            <person name="Huber K.J."/>
            <person name="Papendorf J."/>
            <person name="Pilke C."/>
            <person name="Bunk B."/>
            <person name="Sproeer C."/>
            <person name="Pester M."/>
        </authorList>
    </citation>
    <scope>NUCLEOTIDE SEQUENCE</scope>
    <source>
        <strain evidence="2">DSM 110680</strain>
    </source>
</reference>
<keyword evidence="1" id="KW-1133">Transmembrane helix</keyword>
<sequence length="114" mass="12921">MATLFCWFAITLLVACAILEFTQWRVIGTRLLILFPAVLCLSLLLDLSHGVTKLGQAAYNSDLRTLPILLIFLAIAILAALRSAWRWLFWIVWLIGAALCSIAIYLTFFWKVFS</sequence>
<evidence type="ECO:0008006" key="3">
    <source>
        <dbReference type="Google" id="ProtNLM"/>
    </source>
</evidence>
<feature type="transmembrane region" description="Helical" evidence="1">
    <location>
        <begin position="91"/>
        <end position="113"/>
    </location>
</feature>
<organism evidence="2">
    <name type="scientific">Telmatobacter sp. DSM 110680</name>
    <dbReference type="NCBI Taxonomy" id="3036704"/>
    <lineage>
        <taxon>Bacteria</taxon>
        <taxon>Pseudomonadati</taxon>
        <taxon>Acidobacteriota</taxon>
        <taxon>Terriglobia</taxon>
        <taxon>Terriglobales</taxon>
        <taxon>Acidobacteriaceae</taxon>
        <taxon>Telmatobacter</taxon>
    </lineage>
</organism>
<keyword evidence="1" id="KW-0472">Membrane</keyword>
<dbReference type="EMBL" id="CP121196">
    <property type="protein sequence ID" value="XBH18877.1"/>
    <property type="molecule type" value="Genomic_DNA"/>
</dbReference>
<feature type="transmembrane region" description="Helical" evidence="1">
    <location>
        <begin position="27"/>
        <end position="45"/>
    </location>
</feature>